<proteinExistence type="predicted"/>
<organism evidence="1 2">
    <name type="scientific">Nannocystis pusilla</name>
    <dbReference type="NCBI Taxonomy" id="889268"/>
    <lineage>
        <taxon>Bacteria</taxon>
        <taxon>Pseudomonadati</taxon>
        <taxon>Myxococcota</taxon>
        <taxon>Polyangia</taxon>
        <taxon>Nannocystales</taxon>
        <taxon>Nannocystaceae</taxon>
        <taxon>Nannocystis</taxon>
    </lineage>
</organism>
<accession>A0ABS7TRM1</accession>
<evidence type="ECO:0008006" key="3">
    <source>
        <dbReference type="Google" id="ProtNLM"/>
    </source>
</evidence>
<comment type="caution">
    <text evidence="1">The sequence shown here is derived from an EMBL/GenBank/DDBJ whole genome shotgun (WGS) entry which is preliminary data.</text>
</comment>
<reference evidence="1" key="1">
    <citation type="submission" date="2021-08" db="EMBL/GenBank/DDBJ databases">
        <authorList>
            <person name="Stevens D.C."/>
        </authorList>
    </citation>
    <scope>NUCLEOTIDE SEQUENCE</scope>
    <source>
        <strain evidence="1">DSM 53165</strain>
    </source>
</reference>
<gene>
    <name evidence="1" type="ORF">K7C98_16650</name>
</gene>
<sequence>MRSDSLARLIEAAEPDQLRRLARLVLRLSGYADSRITDGPYDGGADLRVLAADGSELPEGIAVSVEQKWENKLRGDAAKAKGKLGLSRLLFISSRRIPEGTFRPVQRDLQDKLGVHVDRIDQQAIADIVLDNGVLSDVLAIFEISLPTNVQPKEPSDRRRDAAFAYAFFSPDVRSFRDVVREKSLLTALAHAGGAAKIDVLCADAARLLGSSADAAAHFLPVIDRLRRQGHVQGVNGSVTLSPEMRSTYAGLRALREQEEAALRAQLRPLLLKNGLPAPDDLLDTVLRNLGALILRHVGGSDALEDLGAQLRLFRRELEAHGLHRDSRGDALLQELLDVARFSELGRTLAMGTLYRALTNLKQDALLAALDARSLALVLDASVAIPMFCALFRRPVRQRFFVVARELHRCARRLGFPLQLPAVWLEEMASHLLNARHYRTLIKARVNDLRLSQNAYVAYFVNERNERGEGDFDAFLASFGLQKAVEARASGDFEGARRTLENFLRQQLARYDITVIETPLHGAALASVEKAWDWARHELKVERRDTMLERHDKTVLAWLASRATDDPTHAPLIVTWDRLLRHVQPEGTPGGALDPLALGELLAFVGEEDRPSLTAEFAGLWIGEREAEKNAQVLDTLIKFAREDMSDAEVVQKVHEFRAQWLAEHHDVADVAALERAWHKFRGE</sequence>
<dbReference type="EMBL" id="JAIRAU010000021">
    <property type="protein sequence ID" value="MBZ5710892.1"/>
    <property type="molecule type" value="Genomic_DNA"/>
</dbReference>
<dbReference type="RefSeq" id="WP_224192662.1">
    <property type="nucleotide sequence ID" value="NZ_JAIRAU010000021.1"/>
</dbReference>
<evidence type="ECO:0000313" key="1">
    <source>
        <dbReference type="EMBL" id="MBZ5710892.1"/>
    </source>
</evidence>
<name>A0ABS7TRM1_9BACT</name>
<protein>
    <recommendedName>
        <fullName evidence="3">Restriction endonuclease type IV Mrr domain-containing protein</fullName>
    </recommendedName>
</protein>
<evidence type="ECO:0000313" key="2">
    <source>
        <dbReference type="Proteomes" id="UP001139031"/>
    </source>
</evidence>
<dbReference type="Proteomes" id="UP001139031">
    <property type="component" value="Unassembled WGS sequence"/>
</dbReference>
<keyword evidence="2" id="KW-1185">Reference proteome</keyword>